<dbReference type="SUPFAM" id="SSF47095">
    <property type="entry name" value="HMG-box"/>
    <property type="match status" value="1"/>
</dbReference>
<dbReference type="CDD" id="cd22033">
    <property type="entry name" value="HMG-box_SoxH_SOX30"/>
    <property type="match status" value="1"/>
</dbReference>
<evidence type="ECO:0000256" key="10">
    <source>
        <dbReference type="ARBA" id="ARBA00023015"/>
    </source>
</evidence>
<evidence type="ECO:0000256" key="13">
    <source>
        <dbReference type="ARBA" id="ARBA00023163"/>
    </source>
</evidence>
<feature type="region of interest" description="Disordered" evidence="21">
    <location>
        <begin position="383"/>
        <end position="408"/>
    </location>
</feature>
<keyword evidence="6" id="KW-0678">Repressor</keyword>
<feature type="compositionally biased region" description="Basic and acidic residues" evidence="21">
    <location>
        <begin position="48"/>
        <end position="71"/>
    </location>
</feature>
<dbReference type="GO" id="GO:0000978">
    <property type="term" value="F:RNA polymerase II cis-regulatory region sequence-specific DNA binding"/>
    <property type="evidence" value="ECO:0000318"/>
    <property type="project" value="GO_Central"/>
</dbReference>
<dbReference type="PROSITE" id="PS50118">
    <property type="entry name" value="HMG_BOX_2"/>
    <property type="match status" value="1"/>
</dbReference>
<feature type="compositionally biased region" description="Basic residues" evidence="21">
    <location>
        <begin position="26"/>
        <end position="42"/>
    </location>
</feature>
<sequence length="752" mass="81657">MIPTGNKVDDSTGETSKQTGEDGIVKKKSGSKSKSGRSKTKSSKGTTGKRESRKHNDSARSGRRVDDERVVDANGSVSGVSTQGNSPVAGTAYPKQVATSSDDGRVKASQKSTNNVAQTVNEIHDVIIIQEEDDPRETYARQPTKVTVMKADGGEETAVVIDTSMLDDVNQPANVEVGKNGGMSDIVAASYNIATSNDVMDEQPQIGEHGDFDSRKKKNANNNSDESGHEMAGKEYTEMSDITLGQVQGSYTQAQDYVEYSQPQHTSYQSQPASNAGWYQHEQPVIQGQVVHDPSVASNVAYPSQNSSLGYTQSYNQHFGTAPGYIPQYAVGPGGQYFRTLPGGDGLRYEIVEPSTNLILGNPQMGIAGYRGSTSGGYGVVSPSVSTQPSGTYPPMEEWEEEGENDEEKIKEEKLAKRNKIKRPMNAFMVWARQKRTIYAKNNPGLNNADISVRLGERWNSMTAAQKQPYYDQADKIKADHKKEHPDWTYQPKPKRRRMGQGTTWLYAVTENTRGGRISRCIKTFEHCNGSLVFPHRETPSAEVPGTSSPQIGNVMTIPMPQVQPTHPMYGNQSIPPGSMTLPPHLAQRGALLTPGPNGPMFMQNQVGQPMIFGGAGLSQGQVHVLGAPPLYTQHSMLPTQEYSTEATQPRSNTAPSSRFMMMGGYPVIPPVANLVATSGVPQTKSSDLTEDARRVLDIGGNSTNENKAARLHEKTAGLNKPVLAGFSDPTLHTLRDFLQPGVADNQVHKSD</sequence>
<evidence type="ECO:0000256" key="17">
    <source>
        <dbReference type="ARBA" id="ARBA00054217"/>
    </source>
</evidence>
<evidence type="ECO:0000256" key="14">
    <source>
        <dbReference type="ARBA" id="ARBA00023242"/>
    </source>
</evidence>
<dbReference type="GO" id="GO:0007548">
    <property type="term" value="P:sex differentiation"/>
    <property type="evidence" value="ECO:0007669"/>
    <property type="project" value="UniProtKB-KW"/>
</dbReference>
<feature type="DNA-binding region" description="HMG box" evidence="20">
    <location>
        <begin position="421"/>
        <end position="489"/>
    </location>
</feature>
<keyword evidence="12" id="KW-0010">Activator</keyword>
<comment type="similarity">
    <text evidence="3">Belongs to the SRY family.</text>
</comment>
<dbReference type="Gene3D" id="1.10.30.10">
    <property type="entry name" value="High mobility group box domain"/>
    <property type="match status" value="1"/>
</dbReference>
<dbReference type="GO" id="GO:0001228">
    <property type="term" value="F:DNA-binding transcription activator activity, RNA polymerase II-specific"/>
    <property type="evidence" value="ECO:0000318"/>
    <property type="project" value="GO_Central"/>
</dbReference>
<dbReference type="GO" id="GO:0045944">
    <property type="term" value="P:positive regulation of transcription by RNA polymerase II"/>
    <property type="evidence" value="ECO:0000318"/>
    <property type="project" value="GO_Central"/>
</dbReference>
<evidence type="ECO:0000256" key="5">
    <source>
        <dbReference type="ARBA" id="ARBA00022490"/>
    </source>
</evidence>
<dbReference type="GO" id="GO:0005516">
    <property type="term" value="F:calmodulin binding"/>
    <property type="evidence" value="ECO:0007669"/>
    <property type="project" value="UniProtKB-KW"/>
</dbReference>
<dbReference type="GO" id="GO:0030154">
    <property type="term" value="P:cell differentiation"/>
    <property type="evidence" value="ECO:0000318"/>
    <property type="project" value="GO_Central"/>
</dbReference>
<reference evidence="23" key="3">
    <citation type="submission" date="2025-08" db="UniProtKB">
        <authorList>
            <consortium name="Ensembl"/>
        </authorList>
    </citation>
    <scope>IDENTIFICATION</scope>
</reference>
<evidence type="ECO:0000313" key="23">
    <source>
        <dbReference type="Ensembl" id="ENSCINP00000024694.2"/>
    </source>
</evidence>
<protein>
    <recommendedName>
        <fullName evidence="4">Sex-determining region Y protein</fullName>
    </recommendedName>
    <alternativeName>
        <fullName evidence="15">Testis-determining factor</fullName>
    </alternativeName>
    <alternativeName>
        <fullName evidence="19">Transcription factor SOX-30</fullName>
    </alternativeName>
</protein>
<evidence type="ECO:0000256" key="4">
    <source>
        <dbReference type="ARBA" id="ARBA00019052"/>
    </source>
</evidence>
<dbReference type="HOGENOM" id="CLU_370022_0_0_1"/>
<evidence type="ECO:0000259" key="22">
    <source>
        <dbReference type="PROSITE" id="PS50118"/>
    </source>
</evidence>
<comment type="subunit">
    <text evidence="18">Interacts with CTNNB1, competitively inhibiting CTNNB1-TCF7L2/TCF4 interaction.</text>
</comment>
<dbReference type="GO" id="GO:0016607">
    <property type="term" value="C:nuclear speck"/>
    <property type="evidence" value="ECO:0007669"/>
    <property type="project" value="UniProtKB-SubCell"/>
</dbReference>
<dbReference type="Pfam" id="PF00505">
    <property type="entry name" value="HMG_box"/>
    <property type="match status" value="1"/>
</dbReference>
<gene>
    <name evidence="23" type="primary">soxh</name>
</gene>
<evidence type="ECO:0000256" key="3">
    <source>
        <dbReference type="ARBA" id="ARBA00005998"/>
    </source>
</evidence>
<keyword evidence="14 20" id="KW-0539">Nucleus</keyword>
<evidence type="ECO:0000313" key="24">
    <source>
        <dbReference type="Proteomes" id="UP000008144"/>
    </source>
</evidence>
<dbReference type="InParanoid" id="F6UEB6"/>
<comment type="function">
    <text evidence="16">Transcriptional regulator that controls a genetic switch in male development. It is necessary and sufficient for initiating male sex determination by directing the development of supporting cell precursors (pre-Sertoli cells) as Sertoli rather than granulosa cells. Involved in different aspects of gene regulation including promoter activation or repression. Binds to the DNA consensus sequence 5'-[AT]AACAA[AT]-3'. SRY HMG box recognizes DNA by partial intercalation in the minor groove and promotes DNA bending. Also involved in pre-mRNA splicing. In male adult brain involved in the maintenance of motor functions of dopaminergic neurons.</text>
</comment>
<keyword evidence="11 20" id="KW-0238">DNA-binding</keyword>
<evidence type="ECO:0000256" key="9">
    <source>
        <dbReference type="ARBA" id="ARBA00022928"/>
    </source>
</evidence>
<evidence type="ECO:0000256" key="6">
    <source>
        <dbReference type="ARBA" id="ARBA00022491"/>
    </source>
</evidence>
<accession>F6UEB6</accession>
<comment type="function">
    <text evidence="17">Acts both as a transcriptional activator and a repressor. Binds to the DNA sequence 5'-ACAAT-3' and shows a preference for guanine residues surrounding this core motif. Binds to its own promoter and activates its own transcription. Required to activate the expression of postmeiotic genes involved in spermiogenesis. Binds to the promoter region of CTNNB1 and represses its transcription which leads to inhibition of Wnt signaling. Also inhibits Wnt signaling by binding to the CTNNB1 protein, preventing interaction of CTNNB1 with TCF7L2/TCF4.</text>
</comment>
<keyword evidence="7" id="KW-0221">Differentiation</keyword>
<keyword evidence="10" id="KW-0805">Transcription regulation</keyword>
<reference evidence="23" key="4">
    <citation type="submission" date="2025-09" db="UniProtKB">
        <authorList>
            <consortium name="Ensembl"/>
        </authorList>
    </citation>
    <scope>IDENTIFICATION</scope>
</reference>
<evidence type="ECO:0000256" key="1">
    <source>
        <dbReference type="ARBA" id="ARBA00004324"/>
    </source>
</evidence>
<dbReference type="SMART" id="SM00398">
    <property type="entry name" value="HMG"/>
    <property type="match status" value="1"/>
</dbReference>
<dbReference type="PANTHER" id="PTHR10270">
    <property type="entry name" value="SOX TRANSCRIPTION FACTOR"/>
    <property type="match status" value="1"/>
</dbReference>
<dbReference type="AlphaFoldDB" id="F6UEB6"/>
<dbReference type="Ensembl" id="ENSCINT00000024940.2">
    <property type="protein sequence ID" value="ENSCINP00000024694.2"/>
    <property type="gene ID" value="ENSCING00000008820.3"/>
</dbReference>
<evidence type="ECO:0000256" key="18">
    <source>
        <dbReference type="ARBA" id="ARBA00063959"/>
    </source>
</evidence>
<evidence type="ECO:0000256" key="2">
    <source>
        <dbReference type="ARBA" id="ARBA00004496"/>
    </source>
</evidence>
<evidence type="ECO:0000256" key="11">
    <source>
        <dbReference type="ARBA" id="ARBA00023125"/>
    </source>
</evidence>
<dbReference type="PANTHER" id="PTHR10270:SF161">
    <property type="entry name" value="SEX-DETERMINING REGION Y PROTEIN"/>
    <property type="match status" value="1"/>
</dbReference>
<keyword evidence="13" id="KW-0804">Transcription</keyword>
<comment type="subcellular location">
    <subcellularLocation>
        <location evidence="2">Cytoplasm</location>
    </subcellularLocation>
    <subcellularLocation>
        <location evidence="1">Nucleus speckle</location>
    </subcellularLocation>
</comment>
<dbReference type="EMBL" id="EAAA01002028">
    <property type="status" value="NOT_ANNOTATED_CDS"/>
    <property type="molecule type" value="Genomic_DNA"/>
</dbReference>
<evidence type="ECO:0000256" key="20">
    <source>
        <dbReference type="PROSITE-ProRule" id="PRU00267"/>
    </source>
</evidence>
<dbReference type="GO" id="GO:0005737">
    <property type="term" value="C:cytoplasm"/>
    <property type="evidence" value="ECO:0007669"/>
    <property type="project" value="UniProtKB-SubCell"/>
</dbReference>
<feature type="compositionally biased region" description="Acidic residues" evidence="21">
    <location>
        <begin position="397"/>
        <end position="407"/>
    </location>
</feature>
<evidence type="ECO:0000256" key="7">
    <source>
        <dbReference type="ARBA" id="ARBA00022782"/>
    </source>
</evidence>
<name>F6UEB6_CIOIN</name>
<dbReference type="FunFam" id="1.10.30.10:FF:000027">
    <property type="entry name" value="Transcription factor SOX-30"/>
    <property type="match status" value="1"/>
</dbReference>
<reference evidence="23" key="2">
    <citation type="journal article" date="2008" name="Genome Biol.">
        <title>Improved genome assembly and evidence-based global gene model set for the chordate Ciona intestinalis: new insight into intron and operon populations.</title>
        <authorList>
            <person name="Satou Y."/>
            <person name="Mineta K."/>
            <person name="Ogasawara M."/>
            <person name="Sasakura Y."/>
            <person name="Shoguchi E."/>
            <person name="Ueno K."/>
            <person name="Yamada L."/>
            <person name="Matsumoto J."/>
            <person name="Wasserscheid J."/>
            <person name="Dewar K."/>
            <person name="Wiley G.B."/>
            <person name="Macmil S.L."/>
            <person name="Roe B.A."/>
            <person name="Zeller R.W."/>
            <person name="Hastings K.E."/>
            <person name="Lemaire P."/>
            <person name="Lindquist E."/>
            <person name="Endo T."/>
            <person name="Hotta K."/>
            <person name="Inaba K."/>
        </authorList>
    </citation>
    <scope>NUCLEOTIDE SEQUENCE [LARGE SCALE GENOMIC DNA]</scope>
    <source>
        <strain evidence="23">wild type</strain>
    </source>
</reference>
<evidence type="ECO:0000256" key="19">
    <source>
        <dbReference type="ARBA" id="ARBA00070331"/>
    </source>
</evidence>
<evidence type="ECO:0000256" key="16">
    <source>
        <dbReference type="ARBA" id="ARBA00045821"/>
    </source>
</evidence>
<evidence type="ECO:0000256" key="12">
    <source>
        <dbReference type="ARBA" id="ARBA00023159"/>
    </source>
</evidence>
<evidence type="ECO:0000256" key="15">
    <source>
        <dbReference type="ARBA" id="ARBA00032498"/>
    </source>
</evidence>
<feature type="region of interest" description="Disordered" evidence="21">
    <location>
        <begin position="1"/>
        <end position="113"/>
    </location>
</feature>
<proteinExistence type="inferred from homology"/>
<feature type="compositionally biased region" description="Polar residues" evidence="21">
    <location>
        <begin position="75"/>
        <end position="88"/>
    </location>
</feature>
<evidence type="ECO:0000256" key="21">
    <source>
        <dbReference type="SAM" id="MobiDB-lite"/>
    </source>
</evidence>
<dbReference type="InterPro" id="IPR036910">
    <property type="entry name" value="HMG_box_dom_sf"/>
</dbReference>
<feature type="region of interest" description="Disordered" evidence="21">
    <location>
        <begin position="203"/>
        <end position="230"/>
    </location>
</feature>
<feature type="domain" description="HMG box" evidence="22">
    <location>
        <begin position="421"/>
        <end position="489"/>
    </location>
</feature>
<keyword evidence="8" id="KW-0112">Calmodulin-binding</keyword>
<reference evidence="24" key="1">
    <citation type="journal article" date="2002" name="Science">
        <title>The draft genome of Ciona intestinalis: insights into chordate and vertebrate origins.</title>
        <authorList>
            <person name="Dehal P."/>
            <person name="Satou Y."/>
            <person name="Campbell R.K."/>
            <person name="Chapman J."/>
            <person name="Degnan B."/>
            <person name="De Tomaso A."/>
            <person name="Davidson B."/>
            <person name="Di Gregorio A."/>
            <person name="Gelpke M."/>
            <person name="Goodstein D.M."/>
            <person name="Harafuji N."/>
            <person name="Hastings K.E."/>
            <person name="Ho I."/>
            <person name="Hotta K."/>
            <person name="Huang W."/>
            <person name="Kawashima T."/>
            <person name="Lemaire P."/>
            <person name="Martinez D."/>
            <person name="Meinertzhagen I.A."/>
            <person name="Necula S."/>
            <person name="Nonaka M."/>
            <person name="Putnam N."/>
            <person name="Rash S."/>
            <person name="Saiga H."/>
            <person name="Satake M."/>
            <person name="Terry A."/>
            <person name="Yamada L."/>
            <person name="Wang H.G."/>
            <person name="Awazu S."/>
            <person name="Azumi K."/>
            <person name="Boore J."/>
            <person name="Branno M."/>
            <person name="Chin-Bow S."/>
            <person name="DeSantis R."/>
            <person name="Doyle S."/>
            <person name="Francino P."/>
            <person name="Keys D.N."/>
            <person name="Haga S."/>
            <person name="Hayashi H."/>
            <person name="Hino K."/>
            <person name="Imai K.S."/>
            <person name="Inaba K."/>
            <person name="Kano S."/>
            <person name="Kobayashi K."/>
            <person name="Kobayashi M."/>
            <person name="Lee B.I."/>
            <person name="Makabe K.W."/>
            <person name="Manohar C."/>
            <person name="Matassi G."/>
            <person name="Medina M."/>
            <person name="Mochizuki Y."/>
            <person name="Mount S."/>
            <person name="Morishita T."/>
            <person name="Miura S."/>
            <person name="Nakayama A."/>
            <person name="Nishizaka S."/>
            <person name="Nomoto H."/>
            <person name="Ohta F."/>
            <person name="Oishi K."/>
            <person name="Rigoutsos I."/>
            <person name="Sano M."/>
            <person name="Sasaki A."/>
            <person name="Sasakura Y."/>
            <person name="Shoguchi E."/>
            <person name="Shin-i T."/>
            <person name="Spagnuolo A."/>
            <person name="Stainier D."/>
            <person name="Suzuki M.M."/>
            <person name="Tassy O."/>
            <person name="Takatori N."/>
            <person name="Tokuoka M."/>
            <person name="Yagi K."/>
            <person name="Yoshizaki F."/>
            <person name="Wada S."/>
            <person name="Zhang C."/>
            <person name="Hyatt P.D."/>
            <person name="Larimer F."/>
            <person name="Detter C."/>
            <person name="Doggett N."/>
            <person name="Glavina T."/>
            <person name="Hawkins T."/>
            <person name="Richardson P."/>
            <person name="Lucas S."/>
            <person name="Kohara Y."/>
            <person name="Levine M."/>
            <person name="Satoh N."/>
            <person name="Rokhsar D.S."/>
        </authorList>
    </citation>
    <scope>NUCLEOTIDE SEQUENCE [LARGE SCALE GENOMIC DNA]</scope>
</reference>
<keyword evidence="5" id="KW-0963">Cytoplasm</keyword>
<keyword evidence="9" id="KW-0726">Sexual differentiation</keyword>
<dbReference type="InterPro" id="IPR009071">
    <property type="entry name" value="HMG_box_dom"/>
</dbReference>
<evidence type="ECO:0000256" key="8">
    <source>
        <dbReference type="ARBA" id="ARBA00022860"/>
    </source>
</evidence>
<dbReference type="GeneTree" id="ENSGT00940000161042"/>
<dbReference type="STRING" id="7719.ENSCINP00000024694"/>
<keyword evidence="24" id="KW-1185">Reference proteome</keyword>
<dbReference type="InterPro" id="IPR050140">
    <property type="entry name" value="SRY-related_HMG-box_TF-like"/>
</dbReference>
<dbReference type="Proteomes" id="UP000008144">
    <property type="component" value="Chromosome 4"/>
</dbReference>
<dbReference type="GO" id="GO:0005634">
    <property type="term" value="C:nucleus"/>
    <property type="evidence" value="ECO:0000318"/>
    <property type="project" value="GO_Central"/>
</dbReference>
<organism evidence="23 24">
    <name type="scientific">Ciona intestinalis</name>
    <name type="common">Transparent sea squirt</name>
    <name type="synonym">Ascidia intestinalis</name>
    <dbReference type="NCBI Taxonomy" id="7719"/>
    <lineage>
        <taxon>Eukaryota</taxon>
        <taxon>Metazoa</taxon>
        <taxon>Chordata</taxon>
        <taxon>Tunicata</taxon>
        <taxon>Ascidiacea</taxon>
        <taxon>Phlebobranchia</taxon>
        <taxon>Cionidae</taxon>
        <taxon>Ciona</taxon>
    </lineage>
</organism>